<dbReference type="InterPro" id="IPR038765">
    <property type="entry name" value="Papain-like_cys_pep_sf"/>
</dbReference>
<dbReference type="InterPro" id="IPR000668">
    <property type="entry name" value="Peptidase_C1A_C"/>
</dbReference>
<feature type="domain" description="Cathepsin propeptide inhibitor" evidence="5">
    <location>
        <begin position="24"/>
        <end position="80"/>
    </location>
</feature>
<keyword evidence="3" id="KW-1015">Disulfide bond</keyword>
<evidence type="ECO:0000256" key="2">
    <source>
        <dbReference type="ARBA" id="ARBA00023145"/>
    </source>
</evidence>
<evidence type="ECO:0000259" key="5">
    <source>
        <dbReference type="SMART" id="SM00848"/>
    </source>
</evidence>
<evidence type="ECO:0000256" key="1">
    <source>
        <dbReference type="ARBA" id="ARBA00008455"/>
    </source>
</evidence>
<dbReference type="GO" id="GO:0008234">
    <property type="term" value="F:cysteine-type peptidase activity"/>
    <property type="evidence" value="ECO:0007669"/>
    <property type="project" value="InterPro"/>
</dbReference>
<evidence type="ECO:0000313" key="6">
    <source>
        <dbReference type="EMBL" id="AYV79352.1"/>
    </source>
</evidence>
<dbReference type="SMART" id="SM00848">
    <property type="entry name" value="Inhibitor_I29"/>
    <property type="match status" value="1"/>
</dbReference>
<dbReference type="InterPro" id="IPR039417">
    <property type="entry name" value="Peptidase_C1A_papain-like"/>
</dbReference>
<evidence type="ECO:0000259" key="4">
    <source>
        <dbReference type="SMART" id="SM00645"/>
    </source>
</evidence>
<accession>A0A3G4ZWR4</accession>
<dbReference type="InterPro" id="IPR025661">
    <property type="entry name" value="Pept_asp_AS"/>
</dbReference>
<evidence type="ECO:0000256" key="3">
    <source>
        <dbReference type="ARBA" id="ARBA00023157"/>
    </source>
</evidence>
<dbReference type="Pfam" id="PF00112">
    <property type="entry name" value="Peptidase_C1"/>
    <property type="match status" value="1"/>
</dbReference>
<dbReference type="FunFam" id="3.90.70.10:FF:000039">
    <property type="entry name" value="Cysteine proteinase 2, putative"/>
    <property type="match status" value="1"/>
</dbReference>
<dbReference type="Gene3D" id="3.90.70.10">
    <property type="entry name" value="Cysteine proteinases"/>
    <property type="match status" value="1"/>
</dbReference>
<name>A0A3G4ZWR4_9VIRU</name>
<feature type="domain" description="Peptidase C1A papain C-terminal" evidence="4">
    <location>
        <begin position="119"/>
        <end position="332"/>
    </location>
</feature>
<dbReference type="CDD" id="cd02248">
    <property type="entry name" value="Peptidase_C1A"/>
    <property type="match status" value="1"/>
</dbReference>
<comment type="similarity">
    <text evidence="1">Belongs to the peptidase C1 family.</text>
</comment>
<dbReference type="PANTHER" id="PTHR12411">
    <property type="entry name" value="CYSTEINE PROTEASE FAMILY C1-RELATED"/>
    <property type="match status" value="1"/>
</dbReference>
<protein>
    <submittedName>
        <fullName evidence="6">Uncharacterized protein</fullName>
    </submittedName>
</protein>
<dbReference type="SUPFAM" id="SSF54001">
    <property type="entry name" value="Cysteine proteinases"/>
    <property type="match status" value="1"/>
</dbReference>
<dbReference type="PRINTS" id="PR00705">
    <property type="entry name" value="PAPAIN"/>
</dbReference>
<keyword evidence="2" id="KW-0865">Zymogen</keyword>
<dbReference type="InterPro" id="IPR000169">
    <property type="entry name" value="Pept_cys_AS"/>
</dbReference>
<sequence>MNSFILLICMLPAVISYDPIWSHFLSWKQTFNREYDDAGEIIKRFNIWQQSVEIVNHHNSKITSFKMRAGKFADLTADEFMAYVGEQPDFIPRDICKNISSDYIEFTRLHARRAIGILMPDEVDWRRKGVVTPVKDQGQCGSCWAFSAVAAIESAYAIANKDLADLSEQQLVDCSGPEGNQGCDGGLMDYAFKYVIKRGGLCESAEYPYTGTDDTCNTTCTRQVTISGCTSLYVGALSEYLVQYIVNFQPVSVAVDASSWQFYDTGVIDETTCDKRVNHGVTIVGYSTQFNVNFNYWILKNSWGTDFGEKGYVRIKMFTNTCGIAEYPSIPYLNDDTLILSRLIK</sequence>
<dbReference type="InterPro" id="IPR025660">
    <property type="entry name" value="Pept_his_AS"/>
</dbReference>
<organism evidence="6">
    <name type="scientific">Faunusvirus sp</name>
    <dbReference type="NCBI Taxonomy" id="2487766"/>
    <lineage>
        <taxon>Viruses</taxon>
        <taxon>Varidnaviria</taxon>
        <taxon>Bamfordvirae</taxon>
        <taxon>Nucleocytoviricota</taxon>
        <taxon>Megaviricetes</taxon>
        <taxon>Imitervirales</taxon>
        <taxon>Mimiviridae</taxon>
    </lineage>
</organism>
<dbReference type="SMART" id="SM00645">
    <property type="entry name" value="Pept_C1"/>
    <property type="match status" value="1"/>
</dbReference>
<dbReference type="EMBL" id="MK072141">
    <property type="protein sequence ID" value="AYV79352.1"/>
    <property type="molecule type" value="Genomic_DNA"/>
</dbReference>
<dbReference type="PROSITE" id="PS00639">
    <property type="entry name" value="THIOL_PROTEASE_HIS"/>
    <property type="match status" value="1"/>
</dbReference>
<dbReference type="PROSITE" id="PS00139">
    <property type="entry name" value="THIOL_PROTEASE_CYS"/>
    <property type="match status" value="1"/>
</dbReference>
<proteinExistence type="inferred from homology"/>
<dbReference type="InterPro" id="IPR013128">
    <property type="entry name" value="Peptidase_C1A"/>
</dbReference>
<dbReference type="PROSITE" id="PS00640">
    <property type="entry name" value="THIOL_PROTEASE_ASN"/>
    <property type="match status" value="1"/>
</dbReference>
<dbReference type="Pfam" id="PF08246">
    <property type="entry name" value="Inhibitor_I29"/>
    <property type="match status" value="1"/>
</dbReference>
<reference evidence="6" key="1">
    <citation type="submission" date="2018-10" db="EMBL/GenBank/DDBJ databases">
        <title>Hidden diversity of soil giant viruses.</title>
        <authorList>
            <person name="Schulz F."/>
            <person name="Alteio L."/>
            <person name="Goudeau D."/>
            <person name="Ryan E.M."/>
            <person name="Malmstrom R.R."/>
            <person name="Blanchard J."/>
            <person name="Woyke T."/>
        </authorList>
    </citation>
    <scope>NUCLEOTIDE SEQUENCE</scope>
    <source>
        <strain evidence="6">FNV1</strain>
    </source>
</reference>
<dbReference type="GO" id="GO:0006508">
    <property type="term" value="P:proteolysis"/>
    <property type="evidence" value="ECO:0007669"/>
    <property type="project" value="InterPro"/>
</dbReference>
<gene>
    <name evidence="6" type="ORF">Faunusvirus10_15</name>
</gene>
<dbReference type="InterPro" id="IPR013201">
    <property type="entry name" value="Prot_inhib_I29"/>
</dbReference>